<feature type="compositionally biased region" description="Polar residues" evidence="1">
    <location>
        <begin position="589"/>
        <end position="604"/>
    </location>
</feature>
<dbReference type="Gene3D" id="1.10.287.70">
    <property type="match status" value="1"/>
</dbReference>
<keyword evidence="4" id="KW-1185">Reference proteome</keyword>
<keyword evidence="2" id="KW-1133">Transmembrane helix</keyword>
<keyword evidence="2" id="KW-0812">Transmembrane</keyword>
<dbReference type="Proteomes" id="UP000198287">
    <property type="component" value="Unassembled WGS sequence"/>
</dbReference>
<evidence type="ECO:0000256" key="1">
    <source>
        <dbReference type="SAM" id="MobiDB-lite"/>
    </source>
</evidence>
<sequence length="634" mass="73068">MKPGHAMRAISSFRDLLSNLNECDLQIIHSRDYQNQLSLSDLGFISTTIFMPKYESASVFHLLTTPILLKPNDLPALDTLKVRVSRCRLSFIFLELGTKNSNSLPFQHLVDRWILVASKYHLFYVEFVSPFYPNYFIENTNATMPWEEWCIHGVKWSEIEDPQNGSPIDNTSSLGTTSFTQLALKMFSNANIGFIRGYQCPFRSVRRIQLKFSSASHSKADYQMNLDLTLIQTNFEGYKFLTCYAEPYITLDFYITPFQLDLWLVLGTTIGIIIALTTLCQRFFSLLEQKRFSAWMYILASLFDESGFIPTRIERHTFFRISLGIWSIMSVILTNGYNGIMISGLNAPRRLFHPVSFNELTCKHMFKMVLKYWNADDRNLSGSNRKERHNVLKIWTFEFMAFHIELWRLTSLLPVSPVFAEQIYVNLTQENNACYRLLSGFEPASQERVLPEFLAVLQNLVDTYLQTPNNLAVLKYLSLFSSKHSFYPKGFSYLSKNLTFSSLQRNTESEVVQCGKTVFIGKSSEIKLEYEFLTKQYPDIKFSVSTQKILSYPTDAKFLSEESWWCEVAHNVPTAIMNAGFHGYDQASKEPNSSQRMTLWTSPQGRRDVPGRASPSPPHPKNAQQLCRTAAREE</sequence>
<dbReference type="OrthoDB" id="8299140at2759"/>
<comment type="caution">
    <text evidence="3">The sequence shown here is derived from an EMBL/GenBank/DDBJ whole genome shotgun (WGS) entry which is preliminary data.</text>
</comment>
<keyword evidence="2" id="KW-0472">Membrane</keyword>
<accession>A0A226DBB9</accession>
<organism evidence="3 4">
    <name type="scientific">Folsomia candida</name>
    <name type="common">Springtail</name>
    <dbReference type="NCBI Taxonomy" id="158441"/>
    <lineage>
        <taxon>Eukaryota</taxon>
        <taxon>Metazoa</taxon>
        <taxon>Ecdysozoa</taxon>
        <taxon>Arthropoda</taxon>
        <taxon>Hexapoda</taxon>
        <taxon>Collembola</taxon>
        <taxon>Entomobryomorpha</taxon>
        <taxon>Isotomoidea</taxon>
        <taxon>Isotomidae</taxon>
        <taxon>Proisotominae</taxon>
        <taxon>Folsomia</taxon>
    </lineage>
</organism>
<feature type="region of interest" description="Disordered" evidence="1">
    <location>
        <begin position="586"/>
        <end position="634"/>
    </location>
</feature>
<name>A0A226DBB9_FOLCA</name>
<evidence type="ECO:0000256" key="2">
    <source>
        <dbReference type="SAM" id="Phobius"/>
    </source>
</evidence>
<protein>
    <submittedName>
        <fullName evidence="3">Uncharacterized protein</fullName>
    </submittedName>
</protein>
<feature type="transmembrane region" description="Helical" evidence="2">
    <location>
        <begin position="321"/>
        <end position="340"/>
    </location>
</feature>
<gene>
    <name evidence="3" type="ORF">Fcan01_22813</name>
</gene>
<evidence type="ECO:0000313" key="4">
    <source>
        <dbReference type="Proteomes" id="UP000198287"/>
    </source>
</evidence>
<evidence type="ECO:0000313" key="3">
    <source>
        <dbReference type="EMBL" id="OXA42499.1"/>
    </source>
</evidence>
<feature type="transmembrane region" description="Helical" evidence="2">
    <location>
        <begin position="262"/>
        <end position="280"/>
    </location>
</feature>
<dbReference type="AlphaFoldDB" id="A0A226DBB9"/>
<dbReference type="EMBL" id="LNIX01000026">
    <property type="protein sequence ID" value="OXA42499.1"/>
    <property type="molecule type" value="Genomic_DNA"/>
</dbReference>
<proteinExistence type="predicted"/>
<reference evidence="3 4" key="1">
    <citation type="submission" date="2015-12" db="EMBL/GenBank/DDBJ databases">
        <title>The genome of Folsomia candida.</title>
        <authorList>
            <person name="Faddeeva A."/>
            <person name="Derks M.F."/>
            <person name="Anvar Y."/>
            <person name="Smit S."/>
            <person name="Van Straalen N."/>
            <person name="Roelofs D."/>
        </authorList>
    </citation>
    <scope>NUCLEOTIDE SEQUENCE [LARGE SCALE GENOMIC DNA]</scope>
    <source>
        <strain evidence="3 4">VU population</strain>
        <tissue evidence="3">Whole body</tissue>
    </source>
</reference>